<evidence type="ECO:0000259" key="2">
    <source>
        <dbReference type="PROSITE" id="PS00028"/>
    </source>
</evidence>
<dbReference type="InterPro" id="IPR045800">
    <property type="entry name" value="HMBD"/>
</dbReference>
<name>A0A0F9DQI6_9ZZZZ</name>
<dbReference type="InterPro" id="IPR029014">
    <property type="entry name" value="NiFe-Hase_large"/>
</dbReference>
<gene>
    <name evidence="3" type="ORF">LCGC14_2249350</name>
</gene>
<dbReference type="GO" id="GO:0046872">
    <property type="term" value="F:metal ion binding"/>
    <property type="evidence" value="ECO:0007669"/>
    <property type="project" value="InterPro"/>
</dbReference>
<dbReference type="EMBL" id="LAZR01030626">
    <property type="protein sequence ID" value="KKL56046.1"/>
    <property type="molecule type" value="Genomic_DNA"/>
</dbReference>
<comment type="caution">
    <text evidence="3">The sequence shown here is derived from an EMBL/GenBank/DDBJ whole genome shotgun (WGS) entry which is preliminary data.</text>
</comment>
<dbReference type="Pfam" id="PF19335">
    <property type="entry name" value="HMBD"/>
    <property type="match status" value="2"/>
</dbReference>
<organism evidence="3">
    <name type="scientific">marine sediment metagenome</name>
    <dbReference type="NCBI Taxonomy" id="412755"/>
    <lineage>
        <taxon>unclassified sequences</taxon>
        <taxon>metagenomes</taxon>
        <taxon>ecological metagenomes</taxon>
    </lineage>
</organism>
<feature type="non-terminal residue" evidence="3">
    <location>
        <position position="421"/>
    </location>
</feature>
<dbReference type="Gene3D" id="1.10.645.10">
    <property type="entry name" value="Cytochrome-c3 Hydrogenase, chain B"/>
    <property type="match status" value="1"/>
</dbReference>
<feature type="region of interest" description="Disordered" evidence="1">
    <location>
        <begin position="186"/>
        <end position="242"/>
    </location>
</feature>
<accession>A0A0F9DQI6</accession>
<dbReference type="AlphaFoldDB" id="A0A0F9DQI6"/>
<reference evidence="3" key="1">
    <citation type="journal article" date="2015" name="Nature">
        <title>Complex archaea that bridge the gap between prokaryotes and eukaryotes.</title>
        <authorList>
            <person name="Spang A."/>
            <person name="Saw J.H."/>
            <person name="Jorgensen S.L."/>
            <person name="Zaremba-Niedzwiedzka K."/>
            <person name="Martijn J."/>
            <person name="Lind A.E."/>
            <person name="van Eijk R."/>
            <person name="Schleper C."/>
            <person name="Guy L."/>
            <person name="Ettema T.J."/>
        </authorList>
    </citation>
    <scope>NUCLEOTIDE SEQUENCE</scope>
</reference>
<dbReference type="PROSITE" id="PS00028">
    <property type="entry name" value="ZINC_FINGER_C2H2_1"/>
    <property type="match status" value="1"/>
</dbReference>
<feature type="region of interest" description="Disordered" evidence="1">
    <location>
        <begin position="120"/>
        <end position="156"/>
    </location>
</feature>
<dbReference type="SUPFAM" id="SSF56762">
    <property type="entry name" value="HydB/Nqo4-like"/>
    <property type="match status" value="1"/>
</dbReference>
<dbReference type="InterPro" id="IPR013087">
    <property type="entry name" value="Znf_C2H2_type"/>
</dbReference>
<evidence type="ECO:0000256" key="1">
    <source>
        <dbReference type="SAM" id="MobiDB-lite"/>
    </source>
</evidence>
<proteinExistence type="predicted"/>
<feature type="domain" description="C2H2-type" evidence="2">
    <location>
        <begin position="175"/>
        <end position="196"/>
    </location>
</feature>
<evidence type="ECO:0000313" key="3">
    <source>
        <dbReference type="EMBL" id="KKL56046.1"/>
    </source>
</evidence>
<sequence length="421" mass="44316">MLLIAGPLPPALVDAASVVWAQMPRPRCILALGSGGLGALPTPDVTVDLSQEGLLSGLEDLRRLVRKGAFARDVTDFDAPALSERIEFTCPMHPEVVSDAPGKCPKCGMFLVERRVSGAAPNTHEGHEGHSNSHTSSAQAEKAHHHADAVTSAEAPASYTCPMHPEVSSETPGSCPKCGMDLVPQTEAGKHGHGAHGGHKHHKDKPTQEDQGGYTAHTAYGQQDAHSGHHGHAGHGAAPDIPGIEPHFMSMVGLTEGKPVSPDGLVMEWIDTPFGPFFPGLPGGLQLALNLDGDSIAGAEIRGMETAALPSGVDLDDLADRLADAVPLSPVAMRELTCRAAEKATGQTAPKDTLAARAAAVERERIASHLNWLAGLARQMGLASLMRRATALQRSVRMAQADELNERADDIRNLLRGIQHG</sequence>
<protein>
    <recommendedName>
        <fullName evidence="2">C2H2-type domain-containing protein</fullName>
    </recommendedName>
</protein>
<feature type="compositionally biased region" description="Basic residues" evidence="1">
    <location>
        <begin position="191"/>
        <end position="204"/>
    </location>
</feature>